<name>A0AC35G519_9BILA</name>
<dbReference type="WBParaSite" id="PS1159_v2.g23680.t2">
    <property type="protein sequence ID" value="PS1159_v2.g23680.t2"/>
    <property type="gene ID" value="PS1159_v2.g23680"/>
</dbReference>
<proteinExistence type="predicted"/>
<protein>
    <submittedName>
        <fullName evidence="2">Neurotransmitter-gated ion-channel ligand-binding domain-containing protein</fullName>
    </submittedName>
</protein>
<reference evidence="2" key="1">
    <citation type="submission" date="2022-11" db="UniProtKB">
        <authorList>
            <consortium name="WormBaseParasite"/>
        </authorList>
    </citation>
    <scope>IDENTIFICATION</scope>
</reference>
<accession>A0AC35G519</accession>
<evidence type="ECO:0000313" key="2">
    <source>
        <dbReference type="WBParaSite" id="PS1159_v2.g23680.t2"/>
    </source>
</evidence>
<organism evidence="1 2">
    <name type="scientific">Panagrolaimus sp. PS1159</name>
    <dbReference type="NCBI Taxonomy" id="55785"/>
    <lineage>
        <taxon>Eukaryota</taxon>
        <taxon>Metazoa</taxon>
        <taxon>Ecdysozoa</taxon>
        <taxon>Nematoda</taxon>
        <taxon>Chromadorea</taxon>
        <taxon>Rhabditida</taxon>
        <taxon>Tylenchina</taxon>
        <taxon>Panagrolaimomorpha</taxon>
        <taxon>Panagrolaimoidea</taxon>
        <taxon>Panagrolaimidae</taxon>
        <taxon>Panagrolaimus</taxon>
    </lineage>
</organism>
<sequence length="364" mass="41988">MYIEGISSFSAQTMDFALDVYFQQLWYDKRLAHNGSAPILIKDRKILNLMWHPDLYFANARHASFQEITDDNFLVWLYPDGKIWYDCRISMVVICAMDLRKYPLDSQTCELRILSYAYPESQLKLSWSEEIDPPIDQNPDIRMPDMHLRKIESGWCNGTYATGVWSCQTAVFKVDRQMTQHLMVCVCTVGAIDVWLGVCLAFAFGVMIEFTICHYAKNQEMRHTAPTSNLILDQTLSTLFGGSSSSNGETLKGSYPFIDEEDAERQLQRENSVEARLRIPAELNTDAAIKFMMNGGDTINQARLKNKQRSLRVNAKQALSWTRNLCNIRGRAVAIKIDERSRIAFPLTFLLFNFVYWTFYLYST</sequence>
<evidence type="ECO:0000313" key="1">
    <source>
        <dbReference type="Proteomes" id="UP000887580"/>
    </source>
</evidence>
<dbReference type="Proteomes" id="UP000887580">
    <property type="component" value="Unplaced"/>
</dbReference>